<evidence type="ECO:0000313" key="14">
    <source>
        <dbReference type="Proteomes" id="UP000221011"/>
    </source>
</evidence>
<feature type="active site" description="Proton donor" evidence="8">
    <location>
        <position position="542"/>
    </location>
</feature>
<dbReference type="InterPro" id="IPR050728">
    <property type="entry name" value="Zinc_Metalloprotease_M4"/>
</dbReference>
<dbReference type="CDD" id="cd09597">
    <property type="entry name" value="M4_TLP"/>
    <property type="match status" value="1"/>
</dbReference>
<keyword evidence="4" id="KW-0732">Signal</keyword>
<dbReference type="PRINTS" id="PR00730">
    <property type="entry name" value="THERMOLYSIN"/>
</dbReference>
<accession>A0A291QKM1</accession>
<dbReference type="EC" id="3.4.24.29" evidence="13"/>
<feature type="domain" description="FTP" evidence="12">
    <location>
        <begin position="131"/>
        <end position="155"/>
    </location>
</feature>
<evidence type="ECO:0000256" key="5">
    <source>
        <dbReference type="ARBA" id="ARBA00022801"/>
    </source>
</evidence>
<dbReference type="PANTHER" id="PTHR33794">
    <property type="entry name" value="BACILLOLYSIN"/>
    <property type="match status" value="1"/>
</dbReference>
<proteinExistence type="inferred from homology"/>
<evidence type="ECO:0000259" key="11">
    <source>
        <dbReference type="Pfam" id="PF02868"/>
    </source>
</evidence>
<evidence type="ECO:0000259" key="12">
    <source>
        <dbReference type="Pfam" id="PF07504"/>
    </source>
</evidence>
<dbReference type="InterPro" id="IPR013856">
    <property type="entry name" value="Peptidase_M4_domain"/>
</dbReference>
<evidence type="ECO:0000256" key="2">
    <source>
        <dbReference type="ARBA" id="ARBA00022670"/>
    </source>
</evidence>
<evidence type="ECO:0000313" key="13">
    <source>
        <dbReference type="EMBL" id="ATL31995.1"/>
    </source>
</evidence>
<comment type="similarity">
    <text evidence="1">Belongs to the peptidase M4 family.</text>
</comment>
<dbReference type="Gene3D" id="1.10.390.10">
    <property type="entry name" value="Neutral Protease Domain 2"/>
    <property type="match status" value="1"/>
</dbReference>
<keyword evidence="3" id="KW-0479">Metal-binding</keyword>
<keyword evidence="7" id="KW-0482">Metalloprotease</keyword>
<dbReference type="Proteomes" id="UP000221011">
    <property type="component" value="Chromosome"/>
</dbReference>
<dbReference type="InterPro" id="IPR011096">
    <property type="entry name" value="FTP_domain"/>
</dbReference>
<evidence type="ECO:0000256" key="9">
    <source>
        <dbReference type="SAM" id="MobiDB-lite"/>
    </source>
</evidence>
<dbReference type="Pfam" id="PF02868">
    <property type="entry name" value="Peptidase_M4_C"/>
    <property type="match status" value="1"/>
</dbReference>
<feature type="active site" evidence="8">
    <location>
        <position position="452"/>
    </location>
</feature>
<evidence type="ECO:0000259" key="10">
    <source>
        <dbReference type="Pfam" id="PF01447"/>
    </source>
</evidence>
<dbReference type="Gene3D" id="3.10.170.10">
    <property type="match status" value="1"/>
</dbReference>
<dbReference type="GO" id="GO:0046872">
    <property type="term" value="F:metal ion binding"/>
    <property type="evidence" value="ECO:0007669"/>
    <property type="project" value="UniProtKB-KW"/>
</dbReference>
<evidence type="ECO:0000256" key="6">
    <source>
        <dbReference type="ARBA" id="ARBA00022833"/>
    </source>
</evidence>
<name>A0A291QKM1_9ACTN</name>
<feature type="region of interest" description="Disordered" evidence="9">
    <location>
        <begin position="198"/>
        <end position="235"/>
    </location>
</feature>
<evidence type="ECO:0000256" key="8">
    <source>
        <dbReference type="PIRSR" id="PIRSR623612-1"/>
    </source>
</evidence>
<feature type="region of interest" description="Disordered" evidence="9">
    <location>
        <begin position="1"/>
        <end position="26"/>
    </location>
</feature>
<dbReference type="InterPro" id="IPR023612">
    <property type="entry name" value="Peptidase_M4"/>
</dbReference>
<dbReference type="InterPro" id="IPR001570">
    <property type="entry name" value="Peptidase_M4_C_domain"/>
</dbReference>
<organism evidence="13 14">
    <name type="scientific">Streptomyces formicae</name>
    <dbReference type="NCBI Taxonomy" id="1616117"/>
    <lineage>
        <taxon>Bacteria</taxon>
        <taxon>Bacillati</taxon>
        <taxon>Actinomycetota</taxon>
        <taxon>Actinomycetes</taxon>
        <taxon>Kitasatosporales</taxon>
        <taxon>Streptomycetaceae</taxon>
        <taxon>Streptomyces</taxon>
    </lineage>
</organism>
<dbReference type="EMBL" id="CP022685">
    <property type="protein sequence ID" value="ATL31995.1"/>
    <property type="molecule type" value="Genomic_DNA"/>
</dbReference>
<gene>
    <name evidence="13" type="ORF">KY5_6977c</name>
</gene>
<feature type="domain" description="Peptidase M4 C-terminal" evidence="11">
    <location>
        <begin position="462"/>
        <end position="615"/>
    </location>
</feature>
<evidence type="ECO:0000256" key="7">
    <source>
        <dbReference type="ARBA" id="ARBA00023049"/>
    </source>
</evidence>
<dbReference type="GO" id="GO:0004222">
    <property type="term" value="F:metalloendopeptidase activity"/>
    <property type="evidence" value="ECO:0007669"/>
    <property type="project" value="InterPro"/>
</dbReference>
<evidence type="ECO:0000256" key="3">
    <source>
        <dbReference type="ARBA" id="ARBA00022723"/>
    </source>
</evidence>
<evidence type="ECO:0000256" key="1">
    <source>
        <dbReference type="ARBA" id="ARBA00009388"/>
    </source>
</evidence>
<dbReference type="KEGG" id="sfk:KY5_6977c"/>
<dbReference type="Pfam" id="PF07504">
    <property type="entry name" value="FTP"/>
    <property type="match status" value="1"/>
</dbReference>
<dbReference type="SUPFAM" id="SSF55486">
    <property type="entry name" value="Metalloproteases ('zincins'), catalytic domain"/>
    <property type="match status" value="1"/>
</dbReference>
<keyword evidence="2" id="KW-0645">Protease</keyword>
<feature type="domain" description="Peptidase M4" evidence="10">
    <location>
        <begin position="298"/>
        <end position="459"/>
    </location>
</feature>
<dbReference type="AlphaFoldDB" id="A0A291QKM1"/>
<keyword evidence="5 13" id="KW-0378">Hydrolase</keyword>
<dbReference type="PANTHER" id="PTHR33794:SF1">
    <property type="entry name" value="BACILLOLYSIN"/>
    <property type="match status" value="1"/>
</dbReference>
<dbReference type="GO" id="GO:0006508">
    <property type="term" value="P:proteolysis"/>
    <property type="evidence" value="ECO:0007669"/>
    <property type="project" value="UniProtKB-KW"/>
</dbReference>
<reference evidence="13 14" key="1">
    <citation type="submission" date="2017-08" db="EMBL/GenBank/DDBJ databases">
        <title>Complete Genome Sequence of Streptomyces formicae KY5, the formicamycin producer.</title>
        <authorList>
            <person name="Holmes N.A."/>
            <person name="Devine R."/>
            <person name="Qin Z."/>
            <person name="Seipke R.F."/>
            <person name="Wilkinson B."/>
            <person name="Hutchings M.I."/>
        </authorList>
    </citation>
    <scope>NUCLEOTIDE SEQUENCE [LARGE SCALE GENOMIC DNA]</scope>
    <source>
        <strain evidence="13 14">KY5</strain>
    </source>
</reference>
<dbReference type="Pfam" id="PF01447">
    <property type="entry name" value="Peptidase_M4"/>
    <property type="match status" value="1"/>
</dbReference>
<keyword evidence="14" id="KW-1185">Reference proteome</keyword>
<protein>
    <submittedName>
        <fullName evidence="13">Zinc metalloproteinase / aureolysin</fullName>
        <ecNumber evidence="13">3.4.24.29</ecNumber>
    </submittedName>
</protein>
<dbReference type="InterPro" id="IPR027268">
    <property type="entry name" value="Peptidase_M4/M1_CTD_sf"/>
</dbReference>
<sequence length="951" mass="99860">MTCGPAVEGNVNKSPMRTTPKRPKGLRTAGIPSAAGGVALLGVSALLALAVPVAHAADPGGPDPVPELIPGLHTATPALVDGIEEPAQDSGPAAAAAKKHLEEKKSRYRIADPRRDLTAGKTVRGRTGEAVRFQQKHKGIPVLGGQYLVRLAEKGGDRVVTGTSGKYFTGLTVGAGAEVSERTAVERATAAALSGLSEGGAGQWSKLSGPAAKKPAEGAKKQRGKKSSLSGKSHGLVVLPQGKGVLTYHVTVTGEDPTTGAPVKQEIYVDANAGFPVLSYSGIQALDDAPAGHPGTKGSGVKLDGSKVALDVTKDARTGAYGLIDQRRQWGGSKNPITTYDARDVDANDASGKWPSGLKDVTSPTPEFGKDATEAGAVDAHWAAGQVYDYYKAKHGRDSLDDKGMAINSLVGVTDQGQPFVNAFWDGQKMVYGGGDEENKVFSADLDVVGHEMTHGVVEHTAGLVYTGQSGALNEAVADYFGNAIDVTATGNEDSPEASLIGEDLCRTQGPKDCAMRDLNDGRTTAKDFLGVTYATDSGGVHLNSTIFSGALWDIREDLGGKRADRIVYKALTEYLTPLDGFTEARNAVVAAAKDLGVKGADLRSVTRAFDAHGIVKGWEKAIGADSDKLLGDLNIKRTGAGAGGGWWATSKSDEEGGEPYSVYAGRTDGKGTPKLLSPNDGRFHVYPDTDGKTVAWVAYGADSVDVLSRPLKGGPVKKLWSAGTTVGNVKVSGDTVAWQESSPFGQQRVAYIKPGEREPHFVDGGRYEVATALPTLSGAKLGYAKVYTDKDGIQQVSTEITDVRTGKQTLVPAKESRLGISTPTINGKYLYWLVDDIADDNRQGLRRAKLDGTGLTDVIPEDGDDSYFWGVDASDSALTLTQWKPEQGWSNSNLTKLVQTDLDGKGRGRVSCNRGEQSYGAADTGTRVVWIDGTTGHTDLVTRARPAGTC</sequence>
<keyword evidence="6" id="KW-0862">Zinc</keyword>
<dbReference type="SUPFAM" id="SSF69304">
    <property type="entry name" value="Tricorn protease N-terminal domain"/>
    <property type="match status" value="1"/>
</dbReference>
<evidence type="ECO:0000256" key="4">
    <source>
        <dbReference type="ARBA" id="ARBA00022729"/>
    </source>
</evidence>